<organism evidence="1 2">
    <name type="scientific">Streptococcus pseudopneumoniae</name>
    <dbReference type="NCBI Taxonomy" id="257758"/>
    <lineage>
        <taxon>Bacteria</taxon>
        <taxon>Bacillati</taxon>
        <taxon>Bacillota</taxon>
        <taxon>Bacilli</taxon>
        <taxon>Lactobacillales</taxon>
        <taxon>Streptococcaceae</taxon>
        <taxon>Streptococcus</taxon>
    </lineage>
</organism>
<evidence type="ECO:0000313" key="1">
    <source>
        <dbReference type="EMBL" id="RJY13052.1"/>
    </source>
</evidence>
<accession>A0ABX9PE79</accession>
<dbReference type="Proteomes" id="UP000285038">
    <property type="component" value="Unassembled WGS sequence"/>
</dbReference>
<keyword evidence="2" id="KW-1185">Reference proteome</keyword>
<protein>
    <submittedName>
        <fullName evidence="1">Uncharacterized protein</fullName>
    </submittedName>
</protein>
<comment type="caution">
    <text evidence="1">The sequence shown here is derived from an EMBL/GenBank/DDBJ whole genome shotgun (WGS) entry which is preliminary data.</text>
</comment>
<name>A0ABX9PE79_9STRE</name>
<dbReference type="EMBL" id="RAHZ01000016">
    <property type="protein sequence ID" value="RJY13052.1"/>
    <property type="molecule type" value="Genomic_DNA"/>
</dbReference>
<sequence length="60" mass="6928">MSSKKHPLGEKRNHPGSKLRQGFWRVFRLGVNNWGLTYYSLKSYSYSIWLISPAAKASRA</sequence>
<proteinExistence type="predicted"/>
<evidence type="ECO:0000313" key="2">
    <source>
        <dbReference type="Proteomes" id="UP000285038"/>
    </source>
</evidence>
<gene>
    <name evidence="1" type="ORF">D6867_03625</name>
</gene>
<reference evidence="1 2" key="1">
    <citation type="submission" date="2018-09" db="EMBL/GenBank/DDBJ databases">
        <authorList>
            <person name="Handem S."/>
        </authorList>
    </citation>
    <scope>NUCLEOTIDE SEQUENCE [LARGE SCALE GENOMIC DNA]</scope>
    <source>
        <strain evidence="1 2">Spain2270</strain>
    </source>
</reference>